<dbReference type="SUPFAM" id="SSF141868">
    <property type="entry name" value="EAL domain-like"/>
    <property type="match status" value="1"/>
</dbReference>
<dbReference type="InterPro" id="IPR035919">
    <property type="entry name" value="EAL_sf"/>
</dbReference>
<accession>A0A521AHK0</accession>
<reference evidence="2 3" key="1">
    <citation type="submission" date="2017-05" db="EMBL/GenBank/DDBJ databases">
        <authorList>
            <person name="Varghese N."/>
            <person name="Submissions S."/>
        </authorList>
    </citation>
    <scope>NUCLEOTIDE SEQUENCE [LARGE SCALE GENOMIC DNA]</scope>
    <source>
        <strain evidence="2 3">DSM 100094</strain>
    </source>
</reference>
<evidence type="ECO:0000313" key="2">
    <source>
        <dbReference type="EMBL" id="SMO34253.1"/>
    </source>
</evidence>
<evidence type="ECO:0000259" key="1">
    <source>
        <dbReference type="PROSITE" id="PS50883"/>
    </source>
</evidence>
<dbReference type="OrthoDB" id="9814202at2"/>
<sequence length="419" mass="45196">MAYGIRSVILRWLGAGRAAPRNALVLRVENGDLLRASLGPVLLDRMVDMISRRLTTELGMVQHCRHPGLTELHGFLPSGASDVPKQLAQLGSICRRPLDLGELTVMPVINAVLISGRADPSKLLMQARMAVAASSPLSHATQVRFVEYRASDSEDVADAPPIFLPEYLRALFQPQMCCDTGRLLALRILVQIDHPQLGLLEMEDHHSRLDPAASARALRIILRQGLEALKTWDQRGLDVPFLSLPIADQDLADPATADAILGEMRRLQLPTDRLEVEVIAPIGGRAGRMPASAGLMRLAEAGCRLAFGDFGTGNGGLDDLRMFGVGRVRIGRSFTAGCDNRPDQQRMILAILALAEHLGLETLADGVTTLEERGFLSQIGFSGVQGSAVAPCMTAAQIGEFLCGHGPAATPLPDLQRRT</sequence>
<dbReference type="InterPro" id="IPR001633">
    <property type="entry name" value="EAL_dom"/>
</dbReference>
<dbReference type="GO" id="GO:0071111">
    <property type="term" value="F:cyclic-guanylate-specific phosphodiesterase activity"/>
    <property type="evidence" value="ECO:0007669"/>
    <property type="project" value="InterPro"/>
</dbReference>
<dbReference type="Gene3D" id="3.20.20.450">
    <property type="entry name" value="EAL domain"/>
    <property type="match status" value="1"/>
</dbReference>
<gene>
    <name evidence="2" type="ORF">SAMN06265221_101131</name>
</gene>
<evidence type="ECO:0000313" key="3">
    <source>
        <dbReference type="Proteomes" id="UP000319014"/>
    </source>
</evidence>
<feature type="domain" description="EAL" evidence="1">
    <location>
        <begin position="149"/>
        <end position="406"/>
    </location>
</feature>
<dbReference type="EMBL" id="FXTK01000001">
    <property type="protein sequence ID" value="SMO34253.1"/>
    <property type="molecule type" value="Genomic_DNA"/>
</dbReference>
<proteinExistence type="predicted"/>
<protein>
    <submittedName>
        <fullName evidence="2">EAL domain, c-di-GMP-specific phosphodiesterase class I (Or its enzymatically inactive variant)</fullName>
    </submittedName>
</protein>
<dbReference type="CDD" id="cd01948">
    <property type="entry name" value="EAL"/>
    <property type="match status" value="1"/>
</dbReference>
<dbReference type="RefSeq" id="WP_142661256.1">
    <property type="nucleotide sequence ID" value="NZ_FXTK01000001.1"/>
</dbReference>
<keyword evidence="3" id="KW-1185">Reference proteome</keyword>
<dbReference type="PANTHER" id="PTHR33121">
    <property type="entry name" value="CYCLIC DI-GMP PHOSPHODIESTERASE PDEF"/>
    <property type="match status" value="1"/>
</dbReference>
<dbReference type="PROSITE" id="PS50883">
    <property type="entry name" value="EAL"/>
    <property type="match status" value="1"/>
</dbReference>
<dbReference type="Proteomes" id="UP000319014">
    <property type="component" value="Unassembled WGS sequence"/>
</dbReference>
<organism evidence="2 3">
    <name type="scientific">Paracoccus laeviglucosivorans</name>
    <dbReference type="NCBI Taxonomy" id="1197861"/>
    <lineage>
        <taxon>Bacteria</taxon>
        <taxon>Pseudomonadati</taxon>
        <taxon>Pseudomonadota</taxon>
        <taxon>Alphaproteobacteria</taxon>
        <taxon>Rhodobacterales</taxon>
        <taxon>Paracoccaceae</taxon>
        <taxon>Paracoccus</taxon>
    </lineage>
</organism>
<dbReference type="Pfam" id="PF00563">
    <property type="entry name" value="EAL"/>
    <property type="match status" value="1"/>
</dbReference>
<name>A0A521AHK0_9RHOB</name>
<dbReference type="PANTHER" id="PTHR33121:SF70">
    <property type="entry name" value="SIGNALING PROTEIN YKOW"/>
    <property type="match status" value="1"/>
</dbReference>
<dbReference type="AlphaFoldDB" id="A0A521AHK0"/>
<dbReference type="InterPro" id="IPR050706">
    <property type="entry name" value="Cyclic-di-GMP_PDE-like"/>
</dbReference>
<dbReference type="SMART" id="SM00052">
    <property type="entry name" value="EAL"/>
    <property type="match status" value="1"/>
</dbReference>